<sequence>MCDRYQKSYRLGRRPGEQGSRALSRNQGRVEKSVTGTNTTTITTNTATATATSPSTAPMETTRKAPTTTTASTATTAIKCDTQTLKTTKDILTVGTWNVQTLWATGKLELLRHEMK</sequence>
<evidence type="ECO:0000313" key="4">
    <source>
        <dbReference type="Proteomes" id="UP000682733"/>
    </source>
</evidence>
<evidence type="ECO:0000313" key="2">
    <source>
        <dbReference type="EMBL" id="CAF0965946.1"/>
    </source>
</evidence>
<dbReference type="AlphaFoldDB" id="A0A8S2IIY5"/>
<dbReference type="Proteomes" id="UP000682733">
    <property type="component" value="Unassembled WGS sequence"/>
</dbReference>
<evidence type="ECO:0000256" key="1">
    <source>
        <dbReference type="SAM" id="MobiDB-lite"/>
    </source>
</evidence>
<protein>
    <submittedName>
        <fullName evidence="3">Uncharacterized protein</fullName>
    </submittedName>
</protein>
<feature type="compositionally biased region" description="Low complexity" evidence="1">
    <location>
        <begin position="35"/>
        <end position="72"/>
    </location>
</feature>
<comment type="caution">
    <text evidence="3">The sequence shown here is derived from an EMBL/GenBank/DDBJ whole genome shotgun (WGS) entry which is preliminary data.</text>
</comment>
<name>A0A8S2IIY5_9BILA</name>
<feature type="region of interest" description="Disordered" evidence="1">
    <location>
        <begin position="1"/>
        <end position="72"/>
    </location>
</feature>
<dbReference type="Proteomes" id="UP000677228">
    <property type="component" value="Unassembled WGS sequence"/>
</dbReference>
<reference evidence="3" key="1">
    <citation type="submission" date="2021-02" db="EMBL/GenBank/DDBJ databases">
        <authorList>
            <person name="Nowell W R."/>
        </authorList>
    </citation>
    <scope>NUCLEOTIDE SEQUENCE</scope>
</reference>
<organism evidence="3 4">
    <name type="scientific">Didymodactylos carnosus</name>
    <dbReference type="NCBI Taxonomy" id="1234261"/>
    <lineage>
        <taxon>Eukaryota</taxon>
        <taxon>Metazoa</taxon>
        <taxon>Spiralia</taxon>
        <taxon>Gnathifera</taxon>
        <taxon>Rotifera</taxon>
        <taxon>Eurotatoria</taxon>
        <taxon>Bdelloidea</taxon>
        <taxon>Philodinida</taxon>
        <taxon>Philodinidae</taxon>
        <taxon>Didymodactylos</taxon>
    </lineage>
</organism>
<dbReference type="EMBL" id="CAJNOK010005250">
    <property type="protein sequence ID" value="CAF0965946.1"/>
    <property type="molecule type" value="Genomic_DNA"/>
</dbReference>
<dbReference type="EMBL" id="CAJOBA010005254">
    <property type="protein sequence ID" value="CAF3737781.1"/>
    <property type="molecule type" value="Genomic_DNA"/>
</dbReference>
<proteinExistence type="predicted"/>
<gene>
    <name evidence="2" type="ORF">OVA965_LOCUS12850</name>
    <name evidence="3" type="ORF">TMI583_LOCUS12851</name>
</gene>
<evidence type="ECO:0000313" key="3">
    <source>
        <dbReference type="EMBL" id="CAF3737781.1"/>
    </source>
</evidence>
<accession>A0A8S2IIY5</accession>